<dbReference type="AlphaFoldDB" id="A0A2H1WQR0"/>
<organism evidence="2">
    <name type="scientific">Spodoptera frugiperda</name>
    <name type="common">Fall armyworm</name>
    <dbReference type="NCBI Taxonomy" id="7108"/>
    <lineage>
        <taxon>Eukaryota</taxon>
        <taxon>Metazoa</taxon>
        <taxon>Ecdysozoa</taxon>
        <taxon>Arthropoda</taxon>
        <taxon>Hexapoda</taxon>
        <taxon>Insecta</taxon>
        <taxon>Pterygota</taxon>
        <taxon>Neoptera</taxon>
        <taxon>Endopterygota</taxon>
        <taxon>Lepidoptera</taxon>
        <taxon>Glossata</taxon>
        <taxon>Ditrysia</taxon>
        <taxon>Noctuoidea</taxon>
        <taxon>Noctuidae</taxon>
        <taxon>Amphipyrinae</taxon>
        <taxon>Spodoptera</taxon>
    </lineage>
</organism>
<gene>
    <name evidence="2" type="ORF">SFRICE_012711</name>
</gene>
<accession>A0A2H1WQR0</accession>
<name>A0A2H1WQR0_SPOFR</name>
<dbReference type="EMBL" id="ODYU01010356">
    <property type="protein sequence ID" value="SOQ55410.1"/>
    <property type="molecule type" value="Genomic_DNA"/>
</dbReference>
<proteinExistence type="predicted"/>
<sequence>MVVRSLISEANCPQGKGRSALPARWWTDLAEPPVWESHASARMGRLDRSDTTASQKTDVKQRLRCVSEVTGGPIPSFPIFLIPDPEQQPLNS</sequence>
<evidence type="ECO:0000256" key="1">
    <source>
        <dbReference type="SAM" id="MobiDB-lite"/>
    </source>
</evidence>
<protein>
    <submittedName>
        <fullName evidence="2">SFRICE_012711</fullName>
    </submittedName>
</protein>
<reference evidence="2" key="1">
    <citation type="submission" date="2016-07" db="EMBL/GenBank/DDBJ databases">
        <authorList>
            <person name="Bretaudeau A."/>
        </authorList>
    </citation>
    <scope>NUCLEOTIDE SEQUENCE</scope>
    <source>
        <strain evidence="2">Rice</strain>
        <tissue evidence="2">Whole body</tissue>
    </source>
</reference>
<evidence type="ECO:0000313" key="2">
    <source>
        <dbReference type="EMBL" id="SOQ55410.1"/>
    </source>
</evidence>
<feature type="region of interest" description="Disordered" evidence="1">
    <location>
        <begin position="40"/>
        <end position="59"/>
    </location>
</feature>